<evidence type="ECO:0000313" key="2">
    <source>
        <dbReference type="Proteomes" id="UP001066276"/>
    </source>
</evidence>
<gene>
    <name evidence="1" type="ORF">NDU88_004813</name>
</gene>
<accession>A0AAV7PE67</accession>
<name>A0AAV7PE67_PLEWA</name>
<dbReference type="EMBL" id="JANPWB010000011">
    <property type="protein sequence ID" value="KAJ1126405.1"/>
    <property type="molecule type" value="Genomic_DNA"/>
</dbReference>
<dbReference type="AlphaFoldDB" id="A0AAV7PE67"/>
<evidence type="ECO:0000313" key="1">
    <source>
        <dbReference type="EMBL" id="KAJ1126405.1"/>
    </source>
</evidence>
<organism evidence="1 2">
    <name type="scientific">Pleurodeles waltl</name>
    <name type="common">Iberian ribbed newt</name>
    <dbReference type="NCBI Taxonomy" id="8319"/>
    <lineage>
        <taxon>Eukaryota</taxon>
        <taxon>Metazoa</taxon>
        <taxon>Chordata</taxon>
        <taxon>Craniata</taxon>
        <taxon>Vertebrata</taxon>
        <taxon>Euteleostomi</taxon>
        <taxon>Amphibia</taxon>
        <taxon>Batrachia</taxon>
        <taxon>Caudata</taxon>
        <taxon>Salamandroidea</taxon>
        <taxon>Salamandridae</taxon>
        <taxon>Pleurodelinae</taxon>
        <taxon>Pleurodeles</taxon>
    </lineage>
</organism>
<dbReference type="Proteomes" id="UP001066276">
    <property type="component" value="Chromosome 7"/>
</dbReference>
<keyword evidence="2" id="KW-1185">Reference proteome</keyword>
<sequence>MVGWACPAVAFSGGYLRYQSAVVLQSNGGRQRGWGAFSDLSWSCCRSGRCPGGLRSVTRMRLPLDRERGENDRGGSGRSREDWQSILHRGSLARALEVAEAGEWALECLESDLKSGKPPCGVKVGQT</sequence>
<reference evidence="1" key="1">
    <citation type="journal article" date="2022" name="bioRxiv">
        <title>Sequencing and chromosome-scale assembly of the giantPleurodeles waltlgenome.</title>
        <authorList>
            <person name="Brown T."/>
            <person name="Elewa A."/>
            <person name="Iarovenko S."/>
            <person name="Subramanian E."/>
            <person name="Araus A.J."/>
            <person name="Petzold A."/>
            <person name="Susuki M."/>
            <person name="Suzuki K.-i.T."/>
            <person name="Hayashi T."/>
            <person name="Toyoda A."/>
            <person name="Oliveira C."/>
            <person name="Osipova E."/>
            <person name="Leigh N.D."/>
            <person name="Simon A."/>
            <person name="Yun M.H."/>
        </authorList>
    </citation>
    <scope>NUCLEOTIDE SEQUENCE</scope>
    <source>
        <strain evidence="1">20211129_DDA</strain>
        <tissue evidence="1">Liver</tissue>
    </source>
</reference>
<proteinExistence type="predicted"/>
<comment type="caution">
    <text evidence="1">The sequence shown here is derived from an EMBL/GenBank/DDBJ whole genome shotgun (WGS) entry which is preliminary data.</text>
</comment>
<protein>
    <submittedName>
        <fullName evidence="1">Uncharacterized protein</fullName>
    </submittedName>
</protein>